<dbReference type="Gene3D" id="3.10.450.50">
    <property type="match status" value="1"/>
</dbReference>
<dbReference type="InterPro" id="IPR037401">
    <property type="entry name" value="SnoaL-like"/>
</dbReference>
<dbReference type="Pfam" id="PF12680">
    <property type="entry name" value="SnoaL_2"/>
    <property type="match status" value="1"/>
</dbReference>
<reference evidence="2 3" key="1">
    <citation type="submission" date="2018-02" db="EMBL/GenBank/DDBJ databases">
        <title>Solimicrobium silvestre gen. nov., sp. nov., isolated from alpine forest soil.</title>
        <authorList>
            <person name="Margesin R."/>
            <person name="Albuquerque L."/>
            <person name="Zhang D.-C."/>
            <person name="Froufe H.J.C."/>
            <person name="Severino R."/>
            <person name="Roxo I."/>
            <person name="Egas C."/>
            <person name="Da Costa M.S."/>
        </authorList>
    </citation>
    <scope>NUCLEOTIDE SEQUENCE [LARGE SCALE GENOMIC DNA]</scope>
    <source>
        <strain evidence="2 3">S20-91</strain>
    </source>
</reference>
<evidence type="ECO:0000313" key="3">
    <source>
        <dbReference type="Proteomes" id="UP000237839"/>
    </source>
</evidence>
<evidence type="ECO:0000313" key="2">
    <source>
        <dbReference type="EMBL" id="PRC94312.1"/>
    </source>
</evidence>
<name>A0A2S9H2V3_9BURK</name>
<accession>A0A2S9H2V3</accession>
<protein>
    <submittedName>
        <fullName evidence="2">SnoaL-like domain</fullName>
    </submittedName>
</protein>
<dbReference type="InterPro" id="IPR032710">
    <property type="entry name" value="NTF2-like_dom_sf"/>
</dbReference>
<sequence>MSTSQTSQLIAEQAHRIATQYIAVWDEMGATHRRSLISSTFTPDVEYTDPMMQSASHDGMDKMIAAVQAQFPDFRFQLHGTPDGHNNVVRFSWKLAAKNAAPVAFGTDIVIVTEDGRISKVTGFLDAAAVPG</sequence>
<dbReference type="RefSeq" id="WP_105530640.1">
    <property type="nucleotide sequence ID" value="NZ_PUGF01000003.1"/>
</dbReference>
<comment type="caution">
    <text evidence="2">The sequence shown here is derived from an EMBL/GenBank/DDBJ whole genome shotgun (WGS) entry which is preliminary data.</text>
</comment>
<feature type="domain" description="SnoaL-like" evidence="1">
    <location>
        <begin position="20"/>
        <end position="120"/>
    </location>
</feature>
<dbReference type="OrthoDB" id="9808719at2"/>
<gene>
    <name evidence="2" type="ORF">S2091_0933</name>
</gene>
<keyword evidence="3" id="KW-1185">Reference proteome</keyword>
<dbReference type="SUPFAM" id="SSF54427">
    <property type="entry name" value="NTF2-like"/>
    <property type="match status" value="1"/>
</dbReference>
<dbReference type="Proteomes" id="UP000237839">
    <property type="component" value="Unassembled WGS sequence"/>
</dbReference>
<dbReference type="EMBL" id="PUGF01000003">
    <property type="protein sequence ID" value="PRC94312.1"/>
    <property type="molecule type" value="Genomic_DNA"/>
</dbReference>
<proteinExistence type="predicted"/>
<dbReference type="AlphaFoldDB" id="A0A2S9H2V3"/>
<evidence type="ECO:0000259" key="1">
    <source>
        <dbReference type="Pfam" id="PF12680"/>
    </source>
</evidence>
<organism evidence="2 3">
    <name type="scientific">Solimicrobium silvestre</name>
    <dbReference type="NCBI Taxonomy" id="2099400"/>
    <lineage>
        <taxon>Bacteria</taxon>
        <taxon>Pseudomonadati</taxon>
        <taxon>Pseudomonadota</taxon>
        <taxon>Betaproteobacteria</taxon>
        <taxon>Burkholderiales</taxon>
        <taxon>Oxalobacteraceae</taxon>
        <taxon>Solimicrobium</taxon>
    </lineage>
</organism>